<dbReference type="AlphaFoldDB" id="A0A922L732"/>
<organism evidence="2 3">
    <name type="scientific">Dermatophagoides farinae</name>
    <name type="common">American house dust mite</name>
    <dbReference type="NCBI Taxonomy" id="6954"/>
    <lineage>
        <taxon>Eukaryota</taxon>
        <taxon>Metazoa</taxon>
        <taxon>Ecdysozoa</taxon>
        <taxon>Arthropoda</taxon>
        <taxon>Chelicerata</taxon>
        <taxon>Arachnida</taxon>
        <taxon>Acari</taxon>
        <taxon>Acariformes</taxon>
        <taxon>Sarcoptiformes</taxon>
        <taxon>Astigmata</taxon>
        <taxon>Psoroptidia</taxon>
        <taxon>Analgoidea</taxon>
        <taxon>Pyroglyphidae</taxon>
        <taxon>Dermatophagoidinae</taxon>
        <taxon>Dermatophagoides</taxon>
    </lineage>
</organism>
<reference evidence="2" key="1">
    <citation type="submission" date="2013-05" db="EMBL/GenBank/DDBJ databases">
        <authorList>
            <person name="Yim A.K.Y."/>
            <person name="Chan T.F."/>
            <person name="Ji K.M."/>
            <person name="Liu X.Y."/>
            <person name="Zhou J.W."/>
            <person name="Li R.Q."/>
            <person name="Yang K.Y."/>
            <person name="Li J."/>
            <person name="Li M."/>
            <person name="Law P.T.W."/>
            <person name="Wu Y.L."/>
            <person name="Cai Z.L."/>
            <person name="Qin H."/>
            <person name="Bao Y."/>
            <person name="Leung R.K.K."/>
            <person name="Ng P.K.S."/>
            <person name="Zou J."/>
            <person name="Zhong X.J."/>
            <person name="Ran P.X."/>
            <person name="Zhong N.S."/>
            <person name="Liu Z.G."/>
            <person name="Tsui S.K.W."/>
        </authorList>
    </citation>
    <scope>NUCLEOTIDE SEQUENCE</scope>
    <source>
        <strain evidence="2">Derf</strain>
        <tissue evidence="2">Whole organism</tissue>
    </source>
</reference>
<keyword evidence="3" id="KW-1185">Reference proteome</keyword>
<protein>
    <submittedName>
        <fullName evidence="2">Uncharacterized protein</fullName>
    </submittedName>
</protein>
<evidence type="ECO:0000313" key="3">
    <source>
        <dbReference type="Proteomes" id="UP000790347"/>
    </source>
</evidence>
<evidence type="ECO:0000313" key="2">
    <source>
        <dbReference type="EMBL" id="KAH9522821.1"/>
    </source>
</evidence>
<proteinExistence type="predicted"/>
<comment type="caution">
    <text evidence="2">The sequence shown here is derived from an EMBL/GenBank/DDBJ whole genome shotgun (WGS) entry which is preliminary data.</text>
</comment>
<reference evidence="2" key="2">
    <citation type="journal article" date="2022" name="Res Sq">
        <title>Comparative Genomics Reveals Insights into the Divergent Evolution of Astigmatic Mites and Household Pest Adaptations.</title>
        <authorList>
            <person name="Xiong Q."/>
            <person name="Wan A.T.-Y."/>
            <person name="Liu X.-Y."/>
            <person name="Fung C.S.-H."/>
            <person name="Xiao X."/>
            <person name="Malainual N."/>
            <person name="Hou J."/>
            <person name="Wang L."/>
            <person name="Wang M."/>
            <person name="Yang K."/>
            <person name="Cui Y."/>
            <person name="Leung E."/>
            <person name="Nong W."/>
            <person name="Shin S.-K."/>
            <person name="Au S."/>
            <person name="Jeong K.Y."/>
            <person name="Chew F.T."/>
            <person name="Hui J."/>
            <person name="Leung T.F."/>
            <person name="Tungtrongchitr A."/>
            <person name="Zhong N."/>
            <person name="Liu Z."/>
            <person name="Tsui S."/>
        </authorList>
    </citation>
    <scope>NUCLEOTIDE SEQUENCE</scope>
    <source>
        <strain evidence="2">Derf</strain>
        <tissue evidence="2">Whole organism</tissue>
    </source>
</reference>
<name>A0A922L732_DERFA</name>
<dbReference type="EMBL" id="ASGP02000002">
    <property type="protein sequence ID" value="KAH9522821.1"/>
    <property type="molecule type" value="Genomic_DNA"/>
</dbReference>
<accession>A0A922L732</accession>
<dbReference type="Proteomes" id="UP000790347">
    <property type="component" value="Unassembled WGS sequence"/>
</dbReference>
<evidence type="ECO:0000256" key="1">
    <source>
        <dbReference type="SAM" id="MobiDB-lite"/>
    </source>
</evidence>
<sequence length="286" mass="32966">MVKFIDNFPVIKLKIFQFLSNMKRSSPLVLMFLSLSLITMAMALNDDNDHRSFTIKFDKESTISKNRNDNGEKIENSSATAAFPIKIISFKVKRPPTPPPYVSGSNSNDLIKIKIINHESRYMKRLTYQMIQWIMRQRRRQQQQQQQQRNDYRMQPKLKISNVNINRIYPSSSSPPPPPPRKNDCPNCRYRRQNVNQNSGCGDGYGDCKKQKPQYQLSGCGDGYGDCKKQKPQYQLSGCGDGFGDCKKQKPQYQISGCGDGFGDCKKQKPQYQIPDDDYIENLNFD</sequence>
<feature type="region of interest" description="Disordered" evidence="1">
    <location>
        <begin position="141"/>
        <end position="189"/>
    </location>
</feature>
<gene>
    <name evidence="2" type="ORF">DERF_006379</name>
</gene>